<gene>
    <name evidence="2" type="ORF">ABIC55_002004</name>
</gene>
<accession>A0ABV2K754</accession>
<keyword evidence="3" id="KW-1185">Reference proteome</keyword>
<protein>
    <submittedName>
        <fullName evidence="2">Spectinomycin phosphotransferase</fullName>
    </submittedName>
</protein>
<comment type="caution">
    <text evidence="2">The sequence shown here is derived from an EMBL/GenBank/DDBJ whole genome shotgun (WGS) entry which is preliminary data.</text>
</comment>
<dbReference type="RefSeq" id="WP_354313012.1">
    <property type="nucleotide sequence ID" value="NZ_JBEPME010000002.1"/>
</dbReference>
<reference evidence="2 3" key="1">
    <citation type="submission" date="2024-06" db="EMBL/GenBank/DDBJ databases">
        <title>Sorghum-associated microbial communities from plants grown in Nebraska, USA.</title>
        <authorList>
            <person name="Schachtman D."/>
        </authorList>
    </citation>
    <scope>NUCLEOTIDE SEQUENCE [LARGE SCALE GENOMIC DNA]</scope>
    <source>
        <strain evidence="2 3">1288</strain>
    </source>
</reference>
<dbReference type="EMBL" id="JBEPME010000002">
    <property type="protein sequence ID" value="MET3656917.1"/>
    <property type="molecule type" value="Genomic_DNA"/>
</dbReference>
<dbReference type="InterPro" id="IPR002575">
    <property type="entry name" value="Aminoglycoside_PTrfase"/>
</dbReference>
<name>A0ABV2K754_SPOPS</name>
<organism evidence="2 3">
    <name type="scientific">Sporosarcina psychrophila</name>
    <name type="common">Bacillus psychrophilus</name>
    <dbReference type="NCBI Taxonomy" id="1476"/>
    <lineage>
        <taxon>Bacteria</taxon>
        <taxon>Bacillati</taxon>
        <taxon>Bacillota</taxon>
        <taxon>Bacilli</taxon>
        <taxon>Bacillales</taxon>
        <taxon>Caryophanaceae</taxon>
        <taxon>Sporosarcina</taxon>
    </lineage>
</organism>
<evidence type="ECO:0000313" key="3">
    <source>
        <dbReference type="Proteomes" id="UP001549104"/>
    </source>
</evidence>
<evidence type="ECO:0000313" key="2">
    <source>
        <dbReference type="EMBL" id="MET3656917.1"/>
    </source>
</evidence>
<feature type="domain" description="Aminoglycoside phosphotransferase" evidence="1">
    <location>
        <begin position="26"/>
        <end position="233"/>
    </location>
</feature>
<dbReference type="Proteomes" id="UP001549104">
    <property type="component" value="Unassembled WGS sequence"/>
</dbReference>
<dbReference type="SUPFAM" id="SSF56112">
    <property type="entry name" value="Protein kinase-like (PK-like)"/>
    <property type="match status" value="1"/>
</dbReference>
<dbReference type="InterPro" id="IPR011009">
    <property type="entry name" value="Kinase-like_dom_sf"/>
</dbReference>
<sequence length="241" mass="27714">MNGLAVLKRFSFQTQEEPKSIYPFSPVYRVNSEMNDFIVKKTQRPIERAQRLMRYTTNLKENGVNVVTPVSLSVENPQTIEEDTYVVYPFIKGAQYSGKDDEIIAAGKLLGEIHSLSPMENTFELEEYDVFDFNVDEVAESVQKIEKNAARYDFKIEGIQLKKKLVEVVTQQEELKNSGLQFVLTPHDFKANNLIYTPDPYLIDPDNASWIPRIFDVALALLLFHNELSTAPDKPFTPEQW</sequence>
<evidence type="ECO:0000259" key="1">
    <source>
        <dbReference type="Pfam" id="PF01636"/>
    </source>
</evidence>
<dbReference type="Pfam" id="PF01636">
    <property type="entry name" value="APH"/>
    <property type="match status" value="1"/>
</dbReference>
<proteinExistence type="predicted"/>